<dbReference type="SMART" id="SM01321">
    <property type="entry name" value="Y1_Tnp"/>
    <property type="match status" value="1"/>
</dbReference>
<organism evidence="2 3">
    <name type="scientific">Thiorhodococcus drewsii AZ1</name>
    <dbReference type="NCBI Taxonomy" id="765913"/>
    <lineage>
        <taxon>Bacteria</taxon>
        <taxon>Pseudomonadati</taxon>
        <taxon>Pseudomonadota</taxon>
        <taxon>Gammaproteobacteria</taxon>
        <taxon>Chromatiales</taxon>
        <taxon>Chromatiaceae</taxon>
        <taxon>Thiorhodococcus</taxon>
    </lineage>
</organism>
<reference evidence="2 3" key="1">
    <citation type="submission" date="2011-06" db="EMBL/GenBank/DDBJ databases">
        <title>The draft genome of Thiorhodococcus drewsii AZ1.</title>
        <authorList>
            <consortium name="US DOE Joint Genome Institute (JGI-PGF)"/>
            <person name="Lucas S."/>
            <person name="Han J."/>
            <person name="Lapidus A."/>
            <person name="Cheng J.-F."/>
            <person name="Goodwin L."/>
            <person name="Pitluck S."/>
            <person name="Peters L."/>
            <person name="Land M.L."/>
            <person name="Hauser L."/>
            <person name="Vogl K."/>
            <person name="Liu Z."/>
            <person name="Imhoff J."/>
            <person name="Thiel V."/>
            <person name="Frigaard N.-U."/>
            <person name="Bryant D.A."/>
            <person name="Woyke T.J."/>
        </authorList>
    </citation>
    <scope>NUCLEOTIDE SEQUENCE [LARGE SCALE GENOMIC DNA]</scope>
    <source>
        <strain evidence="2 3">AZ1</strain>
    </source>
</reference>
<accession>G2E8E2</accession>
<evidence type="ECO:0000313" key="3">
    <source>
        <dbReference type="Proteomes" id="UP000004200"/>
    </source>
</evidence>
<dbReference type="GO" id="GO:0006313">
    <property type="term" value="P:DNA transposition"/>
    <property type="evidence" value="ECO:0007669"/>
    <property type="project" value="InterPro"/>
</dbReference>
<gene>
    <name evidence="2" type="ORF">ThidrDRAFT_4556</name>
</gene>
<dbReference type="InterPro" id="IPR036515">
    <property type="entry name" value="Transposase_17_sf"/>
</dbReference>
<evidence type="ECO:0000313" key="2">
    <source>
        <dbReference type="EMBL" id="EGV27627.1"/>
    </source>
</evidence>
<sequence>MARPLRLEFAGALYHVTARGNERRAIFLGDLETDRQRFCETLAETVDRFNWICHAYCLMTNHYHLIIETPEANLSKGMRQLNGVYTQQVNRTHGRVGHLFQGRYKGILVEKDAYLLELARYVVLNPVRAGMVASAADWPWSSYRATAGLEEAAPFLFTDWLLGAFGEDRPSAVAAYGRFVAEGTRAPGPWAALKQQLYLGSEAFVERVQARIEPDRLLREVPRRQRRAVPIPLADFAVRYRERDQAIAAAYRTGDYSMQAIADFFGVGRMTVSRAVRQAELQQIHG</sequence>
<dbReference type="GO" id="GO:0004803">
    <property type="term" value="F:transposase activity"/>
    <property type="evidence" value="ECO:0007669"/>
    <property type="project" value="InterPro"/>
</dbReference>
<dbReference type="InterPro" id="IPR002686">
    <property type="entry name" value="Transposase_17"/>
</dbReference>
<evidence type="ECO:0000259" key="1">
    <source>
        <dbReference type="SMART" id="SM01321"/>
    </source>
</evidence>
<comment type="caution">
    <text evidence="2">The sequence shown here is derived from an EMBL/GenBank/DDBJ whole genome shotgun (WGS) entry which is preliminary data.</text>
</comment>
<dbReference type="EMBL" id="AFWT01000077">
    <property type="protein sequence ID" value="EGV27627.1"/>
    <property type="molecule type" value="Genomic_DNA"/>
</dbReference>
<feature type="domain" description="Transposase IS200-like" evidence="1">
    <location>
        <begin position="9"/>
        <end position="125"/>
    </location>
</feature>
<dbReference type="PATRIC" id="fig|765913.3.peg.4621"/>
<dbReference type="GO" id="GO:0003677">
    <property type="term" value="F:DNA binding"/>
    <property type="evidence" value="ECO:0007669"/>
    <property type="project" value="InterPro"/>
</dbReference>
<name>G2E8E2_9GAMM</name>
<dbReference type="AlphaFoldDB" id="G2E8E2"/>
<dbReference type="Pfam" id="PF01797">
    <property type="entry name" value="Y1_Tnp"/>
    <property type="match status" value="1"/>
</dbReference>
<dbReference type="OrthoDB" id="9814067at2"/>
<dbReference type="Proteomes" id="UP000004200">
    <property type="component" value="Unassembled WGS sequence"/>
</dbReference>
<dbReference type="PANTHER" id="PTHR34322:SF2">
    <property type="entry name" value="TRANSPOSASE IS200-LIKE DOMAIN-CONTAINING PROTEIN"/>
    <property type="match status" value="1"/>
</dbReference>
<protein>
    <recommendedName>
        <fullName evidence="1">Transposase IS200-like domain-containing protein</fullName>
    </recommendedName>
</protein>
<keyword evidence="3" id="KW-1185">Reference proteome</keyword>
<proteinExistence type="predicted"/>
<dbReference type="eggNOG" id="COG1943">
    <property type="taxonomic scope" value="Bacteria"/>
</dbReference>
<dbReference type="STRING" id="765913.ThidrDRAFT_4556"/>
<dbReference type="NCBIfam" id="NF047646">
    <property type="entry name" value="REP_Tyr_transpos"/>
    <property type="match status" value="1"/>
</dbReference>
<dbReference type="SUPFAM" id="SSF143422">
    <property type="entry name" value="Transposase IS200-like"/>
    <property type="match status" value="1"/>
</dbReference>
<dbReference type="RefSeq" id="WP_007043268.1">
    <property type="nucleotide sequence ID" value="NZ_AFWT01000077.1"/>
</dbReference>
<dbReference type="PANTHER" id="PTHR34322">
    <property type="entry name" value="TRANSPOSASE, Y1_TNP DOMAIN-CONTAINING"/>
    <property type="match status" value="1"/>
</dbReference>
<dbReference type="Gene3D" id="3.30.70.1290">
    <property type="entry name" value="Transposase IS200-like"/>
    <property type="match status" value="1"/>
</dbReference>